<evidence type="ECO:0000313" key="2">
    <source>
        <dbReference type="EMBL" id="SDV05790.1"/>
    </source>
</evidence>
<dbReference type="RefSeq" id="WP_032861949.1">
    <property type="nucleotide sequence ID" value="NZ_BMNU01000018.1"/>
</dbReference>
<keyword evidence="3" id="KW-1185">Reference proteome</keyword>
<reference evidence="1 4" key="2">
    <citation type="submission" date="2019-09" db="EMBL/GenBank/DDBJ databases">
        <title>Draft genome sequence of Pseudomonas brenneri CCUG 51514(T).</title>
        <authorList>
            <person name="Tunovic T."/>
            <person name="Pineiro-Iglesias B."/>
            <person name="Unosson C."/>
            <person name="Inganas E."/>
            <person name="Ohlen M."/>
            <person name="Cardew S."/>
            <person name="Jensie-Markopoulos S."/>
            <person name="Salva-Serra F."/>
            <person name="Jaen-Luchoro D."/>
            <person name="Svensson-Stadler L."/>
            <person name="Chun J."/>
            <person name="Moore E."/>
        </authorList>
    </citation>
    <scope>NUCLEOTIDE SEQUENCE [LARGE SCALE GENOMIC DNA]</scope>
    <source>
        <strain evidence="1 4">CCUG 51514</strain>
    </source>
</reference>
<dbReference type="Proteomes" id="UP000325296">
    <property type="component" value="Unassembled WGS sequence"/>
</dbReference>
<dbReference type="OrthoDB" id="7012194at2"/>
<name>A0A5B2UI04_9PSED</name>
<dbReference type="EMBL" id="VUOL01000032">
    <property type="protein sequence ID" value="KAA2226112.1"/>
    <property type="molecule type" value="Genomic_DNA"/>
</dbReference>
<protein>
    <submittedName>
        <fullName evidence="1">Uncharacterized protein</fullName>
    </submittedName>
</protein>
<accession>A0A5B2UI04</accession>
<organism evidence="1 4">
    <name type="scientific">Pseudomonas brenneri</name>
    <dbReference type="NCBI Taxonomy" id="129817"/>
    <lineage>
        <taxon>Bacteria</taxon>
        <taxon>Pseudomonadati</taxon>
        <taxon>Pseudomonadota</taxon>
        <taxon>Gammaproteobacteria</taxon>
        <taxon>Pseudomonadales</taxon>
        <taxon>Pseudomonadaceae</taxon>
        <taxon>Pseudomonas</taxon>
    </lineage>
</organism>
<dbReference type="AlphaFoldDB" id="A0A5B2UI04"/>
<dbReference type="Proteomes" id="UP000199620">
    <property type="component" value="Chromosome I"/>
</dbReference>
<evidence type="ECO:0000313" key="4">
    <source>
        <dbReference type="Proteomes" id="UP000325296"/>
    </source>
</evidence>
<proteinExistence type="predicted"/>
<reference evidence="2 3" key="1">
    <citation type="submission" date="2016-10" db="EMBL/GenBank/DDBJ databases">
        <authorList>
            <person name="Varghese N."/>
            <person name="Submissions S."/>
        </authorList>
    </citation>
    <scope>NUCLEOTIDE SEQUENCE [LARGE SCALE GENOMIC DNA]</scope>
    <source>
        <strain evidence="2 3">BS2771</strain>
    </source>
</reference>
<gene>
    <name evidence="1" type="ORF">F1720_27850</name>
    <name evidence="2" type="ORF">SAMN04490181_3831</name>
</gene>
<evidence type="ECO:0000313" key="1">
    <source>
        <dbReference type="EMBL" id="KAA2226112.1"/>
    </source>
</evidence>
<evidence type="ECO:0000313" key="3">
    <source>
        <dbReference type="Proteomes" id="UP000199620"/>
    </source>
</evidence>
<sequence length="68" mass="7751">MIRLSPSEQPIWDAFFVSVTAQLIQQAGDRGPEYIAERAAEIADEMLFERRERCSERRSAPVDWVGPA</sequence>
<dbReference type="EMBL" id="LT629800">
    <property type="protein sequence ID" value="SDV05790.1"/>
    <property type="molecule type" value="Genomic_DNA"/>
</dbReference>